<keyword evidence="1" id="KW-0560">Oxidoreductase</keyword>
<dbReference type="InterPro" id="IPR037024">
    <property type="entry name" value="NiFe_Hase_small_N_sf"/>
</dbReference>
<gene>
    <name evidence="3" type="ORF">H8E19_09490</name>
</gene>
<reference evidence="3 4" key="1">
    <citation type="submission" date="2020-08" db="EMBL/GenBank/DDBJ databases">
        <title>Bridging the membrane lipid divide: bacteria of the FCB group superphylum have the potential to synthesize archaeal ether lipids.</title>
        <authorList>
            <person name="Villanueva L."/>
            <person name="Von Meijenfeldt F.A.B."/>
            <person name="Westbye A.B."/>
            <person name="Yadav S."/>
            <person name="Hopmans E.C."/>
            <person name="Dutilh B.E."/>
            <person name="Sinninghe Damste J.S."/>
        </authorList>
    </citation>
    <scope>NUCLEOTIDE SEQUENCE [LARGE SCALE GENOMIC DNA]</scope>
    <source>
        <strain evidence="3">NIOZ-UU27</strain>
    </source>
</reference>
<comment type="caution">
    <text evidence="3">The sequence shown here is derived from an EMBL/GenBank/DDBJ whole genome shotgun (WGS) entry which is preliminary data.</text>
</comment>
<dbReference type="GO" id="GO:0051536">
    <property type="term" value="F:iron-sulfur cluster binding"/>
    <property type="evidence" value="ECO:0007669"/>
    <property type="project" value="InterPro"/>
</dbReference>
<sequence length="333" mass="36057">MPNKKLAIFTATGCRACENAILDIHYQVSSLARCADIAFWPYMLGSEVRDLEKQESIDVCFFAGAIRTSSDREAALKLREKSRIMVACGACAAFGGMPGLVNISQWSVVSGQSQRTMDNKQQTNEEEKPELPPLESRVLGLPQIVKVDYLVPGCPPTQNFLWAAIQSLVCNGQSPARLSFAASRLPEAIAQAITSGILPPKGSIFAGEKAVCASCSRVKEEKRFETYKRPYQAYEELGRCLLEQGLVCQGITTQEGCGGLCTAMGQPCRGCFGKAEAIFDPGAKMVSAISSTFDSNDAQEIAALVDDIVDLVGTFYRYTLPTQCALFSTPSKD</sequence>
<proteinExistence type="predicted"/>
<evidence type="ECO:0000313" key="3">
    <source>
        <dbReference type="EMBL" id="MBC8177625.1"/>
    </source>
</evidence>
<name>A0A8J6N0F5_9DELT</name>
<dbReference type="SUPFAM" id="SSF56770">
    <property type="entry name" value="HydA/Nqo6-like"/>
    <property type="match status" value="1"/>
</dbReference>
<dbReference type="Gene3D" id="3.40.50.700">
    <property type="entry name" value="NADH:ubiquinone oxidoreductase-like, 20kDa subunit"/>
    <property type="match status" value="1"/>
</dbReference>
<evidence type="ECO:0000313" key="4">
    <source>
        <dbReference type="Proteomes" id="UP000650524"/>
    </source>
</evidence>
<dbReference type="Pfam" id="PF01058">
    <property type="entry name" value="Oxidored_q6"/>
    <property type="match status" value="1"/>
</dbReference>
<organism evidence="3 4">
    <name type="scientific">Candidatus Desulfacyla euxinica</name>
    <dbReference type="NCBI Taxonomy" id="2841693"/>
    <lineage>
        <taxon>Bacteria</taxon>
        <taxon>Deltaproteobacteria</taxon>
        <taxon>Candidatus Desulfacyla</taxon>
    </lineage>
</organism>
<dbReference type="Proteomes" id="UP000650524">
    <property type="component" value="Unassembled WGS sequence"/>
</dbReference>
<accession>A0A8J6N0F5</accession>
<dbReference type="GO" id="GO:0016491">
    <property type="term" value="F:oxidoreductase activity"/>
    <property type="evidence" value="ECO:0007669"/>
    <property type="project" value="UniProtKB-KW"/>
</dbReference>
<evidence type="ECO:0000259" key="2">
    <source>
        <dbReference type="Pfam" id="PF01058"/>
    </source>
</evidence>
<dbReference type="EMBL" id="JACNJD010000221">
    <property type="protein sequence ID" value="MBC8177625.1"/>
    <property type="molecule type" value="Genomic_DNA"/>
</dbReference>
<dbReference type="AlphaFoldDB" id="A0A8J6N0F5"/>
<evidence type="ECO:0000256" key="1">
    <source>
        <dbReference type="ARBA" id="ARBA00023002"/>
    </source>
</evidence>
<dbReference type="InterPro" id="IPR051349">
    <property type="entry name" value="Hydrogenase_assoc-protein"/>
</dbReference>
<dbReference type="InterPro" id="IPR006137">
    <property type="entry name" value="NADH_UbQ_OxRdtase-like_20kDa"/>
</dbReference>
<protein>
    <recommendedName>
        <fullName evidence="2">NADH:ubiquinone oxidoreductase-like 20kDa subunit domain-containing protein</fullName>
    </recommendedName>
</protein>
<dbReference type="PANTHER" id="PTHR42845:SF2">
    <property type="entry name" value="F420-NON-REDUCING HYDROGENASE VHU SUBUNIT G"/>
    <property type="match status" value="1"/>
</dbReference>
<feature type="domain" description="NADH:ubiquinone oxidoreductase-like 20kDa subunit" evidence="2">
    <location>
        <begin position="14"/>
        <end position="167"/>
    </location>
</feature>
<dbReference type="PANTHER" id="PTHR42845">
    <property type="entry name" value="COENZYME F420-REDUCING HYDROGENASE, GAMMA SUBUNIT"/>
    <property type="match status" value="1"/>
</dbReference>